<name>A0ABD0P6N7_CIRMR</name>
<feature type="non-terminal residue" evidence="2">
    <location>
        <position position="1"/>
    </location>
</feature>
<sequence>SDKDRASSVATAPSADVEVERRSLSASSEESGSGSWAQIAPEDDPQEETTSSFIQLSEG</sequence>
<proteinExistence type="predicted"/>
<organism evidence="2 3">
    <name type="scientific">Cirrhinus mrigala</name>
    <name type="common">Mrigala</name>
    <dbReference type="NCBI Taxonomy" id="683832"/>
    <lineage>
        <taxon>Eukaryota</taxon>
        <taxon>Metazoa</taxon>
        <taxon>Chordata</taxon>
        <taxon>Craniata</taxon>
        <taxon>Vertebrata</taxon>
        <taxon>Euteleostomi</taxon>
        <taxon>Actinopterygii</taxon>
        <taxon>Neopterygii</taxon>
        <taxon>Teleostei</taxon>
        <taxon>Ostariophysi</taxon>
        <taxon>Cypriniformes</taxon>
        <taxon>Cyprinidae</taxon>
        <taxon>Labeoninae</taxon>
        <taxon>Labeonini</taxon>
        <taxon>Cirrhinus</taxon>
    </lineage>
</organism>
<keyword evidence="3" id="KW-1185">Reference proteome</keyword>
<dbReference type="Proteomes" id="UP001529510">
    <property type="component" value="Unassembled WGS sequence"/>
</dbReference>
<accession>A0ABD0P6N7</accession>
<evidence type="ECO:0000313" key="2">
    <source>
        <dbReference type="EMBL" id="KAL0168736.1"/>
    </source>
</evidence>
<feature type="region of interest" description="Disordered" evidence="1">
    <location>
        <begin position="1"/>
        <end position="59"/>
    </location>
</feature>
<dbReference type="AlphaFoldDB" id="A0ABD0P6N7"/>
<reference evidence="2 3" key="1">
    <citation type="submission" date="2024-05" db="EMBL/GenBank/DDBJ databases">
        <title>Genome sequencing and assembly of Indian major carp, Cirrhinus mrigala (Hamilton, 1822).</title>
        <authorList>
            <person name="Mohindra V."/>
            <person name="Chowdhury L.M."/>
            <person name="Lal K."/>
            <person name="Jena J.K."/>
        </authorList>
    </citation>
    <scope>NUCLEOTIDE SEQUENCE [LARGE SCALE GENOMIC DNA]</scope>
    <source>
        <strain evidence="2">CM1030</strain>
        <tissue evidence="2">Blood</tissue>
    </source>
</reference>
<gene>
    <name evidence="2" type="ORF">M9458_036958</name>
</gene>
<feature type="compositionally biased region" description="Low complexity" evidence="1">
    <location>
        <begin position="24"/>
        <end position="35"/>
    </location>
</feature>
<feature type="compositionally biased region" description="Polar residues" evidence="1">
    <location>
        <begin position="48"/>
        <end position="59"/>
    </location>
</feature>
<evidence type="ECO:0000313" key="3">
    <source>
        <dbReference type="Proteomes" id="UP001529510"/>
    </source>
</evidence>
<evidence type="ECO:0000256" key="1">
    <source>
        <dbReference type="SAM" id="MobiDB-lite"/>
    </source>
</evidence>
<dbReference type="EMBL" id="JAMKFB020000018">
    <property type="protein sequence ID" value="KAL0168736.1"/>
    <property type="molecule type" value="Genomic_DNA"/>
</dbReference>
<comment type="caution">
    <text evidence="2">The sequence shown here is derived from an EMBL/GenBank/DDBJ whole genome shotgun (WGS) entry which is preliminary data.</text>
</comment>
<feature type="non-terminal residue" evidence="2">
    <location>
        <position position="59"/>
    </location>
</feature>
<protein>
    <submittedName>
        <fullName evidence="2">Uncharacterized protein</fullName>
    </submittedName>
</protein>